<evidence type="ECO:0000259" key="1">
    <source>
        <dbReference type="Pfam" id="PF13649"/>
    </source>
</evidence>
<dbReference type="CDD" id="cd02440">
    <property type="entry name" value="AdoMet_MTases"/>
    <property type="match status" value="1"/>
</dbReference>
<evidence type="ECO:0000313" key="2">
    <source>
        <dbReference type="EMBL" id="CRY80943.1"/>
    </source>
</evidence>
<protein>
    <submittedName>
        <fullName evidence="2">Demethylmenaquinone methyltransferase</fullName>
        <ecNumber evidence="2">2.1.1.163</ecNumber>
    </submittedName>
</protein>
<dbReference type="Proteomes" id="UP000057820">
    <property type="component" value="Plasmid 2"/>
</dbReference>
<feature type="domain" description="Methyltransferase" evidence="1">
    <location>
        <begin position="46"/>
        <end position="139"/>
    </location>
</feature>
<dbReference type="PANTHER" id="PTHR43591">
    <property type="entry name" value="METHYLTRANSFERASE"/>
    <property type="match status" value="1"/>
</dbReference>
<keyword evidence="2" id="KW-0489">Methyltransferase</keyword>
<evidence type="ECO:0000313" key="3">
    <source>
        <dbReference type="Proteomes" id="UP000057820"/>
    </source>
</evidence>
<geneLocation type="plasmid" evidence="2">
    <name>2</name>
</geneLocation>
<dbReference type="InterPro" id="IPR041698">
    <property type="entry name" value="Methyltransf_25"/>
</dbReference>
<dbReference type="EC" id="2.1.1.163" evidence="2"/>
<dbReference type="AlphaFoldDB" id="A0A0H5P084"/>
<gene>
    <name evidence="2" type="primary">ubiE_4</name>
    <name evidence="2" type="ORF">ERS450000_04122</name>
</gene>
<dbReference type="Pfam" id="PF13649">
    <property type="entry name" value="Methyltransf_25"/>
    <property type="match status" value="1"/>
</dbReference>
<dbReference type="EMBL" id="LN868939">
    <property type="protein sequence ID" value="CRY80943.1"/>
    <property type="molecule type" value="Genomic_DNA"/>
</dbReference>
<dbReference type="RefSeq" id="WP_060593880.1">
    <property type="nucleotide sequence ID" value="NZ_CP031418.1"/>
</dbReference>
<organism evidence="2 3">
    <name type="scientific">Nocardia farcinica</name>
    <dbReference type="NCBI Taxonomy" id="37329"/>
    <lineage>
        <taxon>Bacteria</taxon>
        <taxon>Bacillati</taxon>
        <taxon>Actinomycetota</taxon>
        <taxon>Actinomycetes</taxon>
        <taxon>Mycobacteriales</taxon>
        <taxon>Nocardiaceae</taxon>
        <taxon>Nocardia</taxon>
    </lineage>
</organism>
<dbReference type="PANTHER" id="PTHR43591:SF57">
    <property type="entry name" value="METHYLTRANSFERASE DOMAIN-CONTAINING PROTEIN-RELATED"/>
    <property type="match status" value="1"/>
</dbReference>
<dbReference type="GO" id="GO:0032259">
    <property type="term" value="P:methylation"/>
    <property type="evidence" value="ECO:0007669"/>
    <property type="project" value="UniProtKB-KW"/>
</dbReference>
<dbReference type="Gene3D" id="3.40.50.150">
    <property type="entry name" value="Vaccinia Virus protein VP39"/>
    <property type="match status" value="1"/>
</dbReference>
<dbReference type="SUPFAM" id="SSF53335">
    <property type="entry name" value="S-adenosyl-L-methionine-dependent methyltransferases"/>
    <property type="match status" value="1"/>
</dbReference>
<dbReference type="InterPro" id="IPR029063">
    <property type="entry name" value="SAM-dependent_MTases_sf"/>
</dbReference>
<accession>A0A0H5P084</accession>
<keyword evidence="2" id="KW-0808">Transferase</keyword>
<keyword evidence="2" id="KW-0614">Plasmid</keyword>
<name>A0A0H5P084_NOCFR</name>
<proteinExistence type="predicted"/>
<reference evidence="3" key="1">
    <citation type="submission" date="2015-03" db="EMBL/GenBank/DDBJ databases">
        <authorList>
            <consortium name="Pathogen Informatics"/>
        </authorList>
    </citation>
    <scope>NUCLEOTIDE SEQUENCE [LARGE SCALE GENOMIC DNA]</scope>
    <source>
        <strain evidence="3">NCTC11134</strain>
        <plasmid evidence="3">2</plasmid>
    </source>
</reference>
<dbReference type="GO" id="GO:0043770">
    <property type="term" value="F:demethylmenaquinone methyltransferase activity"/>
    <property type="evidence" value="ECO:0007669"/>
    <property type="project" value="UniProtKB-EC"/>
</dbReference>
<dbReference type="KEGG" id="nfr:ERS450000_04122"/>
<sequence>MSAHPFAAPEPWDLVADGYAETTHALLEPFSARALELVAPGPHARVLDVAAGPGTLSLPAARQVAEVAAIDFSEEMVRLLTARARAEGIDNIRATVGDGQRLPFTDARFDAAFSMFGLMFFPDRRKGFGEMFRVLRPGGVAVVSSWAPVLESTLMRMVFAALRAADPSIQEPQPNYLNLENPEVFATEMREAGFAGVSIQRHTHSVAYADGADLLAQMVRGSAPLTLLRREVGEREWERRAAIMRAHLDEHYRPNMPLTTTALLGIGHKPAA</sequence>